<dbReference type="EMBL" id="CP003390">
    <property type="protein sequence ID" value="AFI83963.1"/>
    <property type="molecule type" value="Genomic_DNA"/>
</dbReference>
<dbReference type="AlphaFoldDB" id="I1XHU4"/>
<dbReference type="PATRIC" id="fig|754476.3.peg.1109"/>
<proteinExistence type="predicted"/>
<sequence length="227" mass="26775">MTSLDTAGNAFFYANGLFIGLVNEIIPDKEVFKHEYRVSPLIDGCDEFHMPEEIYEDGIWDLSYLPQSWSGFKNTEDLPETLVPHENRSIAAFIDTYTLEPNLYHRKGNHIFFHSRLYHAVCEMKVSLVNKAECINKYAQYTWQPRITIFHDGSNHQLNVQTYIRARYQQIIQEEIDRLDKLLKRFPNDAVVKRKKESLGFKLLKASAFNVESWKFNDNDYYYPDED</sequence>
<evidence type="ECO:0000313" key="1">
    <source>
        <dbReference type="EMBL" id="AFI83963.1"/>
    </source>
</evidence>
<dbReference type="Proteomes" id="UP000009144">
    <property type="component" value="Chromosome"/>
</dbReference>
<organism evidence="1 2">
    <name type="scientific">Methylophaga nitratireducenticrescens</name>
    <dbReference type="NCBI Taxonomy" id="754476"/>
    <lineage>
        <taxon>Bacteria</taxon>
        <taxon>Pseudomonadati</taxon>
        <taxon>Pseudomonadota</taxon>
        <taxon>Gammaproteobacteria</taxon>
        <taxon>Thiotrichales</taxon>
        <taxon>Piscirickettsiaceae</taxon>
        <taxon>Methylophaga</taxon>
    </lineage>
</organism>
<gene>
    <name evidence="1" type="ordered locus">Q7A_1125</name>
</gene>
<name>I1XHU4_METNJ</name>
<keyword evidence="2" id="KW-1185">Reference proteome</keyword>
<dbReference type="HOGENOM" id="CLU_1218606_0_0_6"/>
<dbReference type="RefSeq" id="WP_014706337.1">
    <property type="nucleotide sequence ID" value="NC_017857.3"/>
</dbReference>
<accession>I1XHU4</accession>
<reference evidence="1 2" key="1">
    <citation type="journal article" date="2012" name="J. Bacteriol.">
        <title>Complete genome sequences of Methylophaga sp. strain JAM1 and Methylophaga sp. strain JAM7.</title>
        <authorList>
            <person name="Villeneuve C."/>
            <person name="Martineau C."/>
            <person name="Mauffrey F."/>
            <person name="Villemur R."/>
        </authorList>
    </citation>
    <scope>NUCLEOTIDE SEQUENCE [LARGE SCALE GENOMIC DNA]</scope>
    <source>
        <strain evidence="1 2">JAM1</strain>
    </source>
</reference>
<evidence type="ECO:0000313" key="2">
    <source>
        <dbReference type="Proteomes" id="UP000009144"/>
    </source>
</evidence>
<dbReference type="KEGG" id="mej:Q7A_1125"/>
<reference evidence="1 2" key="2">
    <citation type="journal article" date="2013" name="Int. J. Syst. Evol. Microbiol.">
        <title>Methylophaga nitratireducenticrescens sp. nov. and Methylophaga frappieri sp. nov., isolated from the biofilm of the methanol-fed denitrification system treating the seawater at the Montreal Biodome.</title>
        <authorList>
            <person name="Villeneuve C."/>
            <person name="Martineau C."/>
            <person name="Mauffrey F."/>
            <person name="Villemur R."/>
        </authorList>
    </citation>
    <scope>NUCLEOTIDE SEQUENCE [LARGE SCALE GENOMIC DNA]</scope>
    <source>
        <strain evidence="1 2">JAM1</strain>
    </source>
</reference>
<protein>
    <submittedName>
        <fullName evidence="1">Uncharacterized protein</fullName>
    </submittedName>
</protein>